<name>A0A848NGG6_9BURK</name>
<accession>A0A848NGG6</accession>
<sequence length="74" mass="7958">MGDLMRDAVECAAGARDYGTVGVNPRASGRALFPCKDRKCGGDAWTGARRRPWGNPQLQHFARVAAQLLQSASI</sequence>
<reference evidence="1 2" key="1">
    <citation type="submission" date="2020-04" db="EMBL/GenBank/DDBJ databases">
        <title>Achromobacter ruhlandii genome sequencing and assembly.</title>
        <authorList>
            <person name="Martins R.C.R."/>
            <person name="Perdigao-Neto L.V."/>
            <person name="Levin A.S.S."/>
            <person name="Costa S.F."/>
        </authorList>
    </citation>
    <scope>NUCLEOTIDE SEQUENCE [LARGE SCALE GENOMIC DNA]</scope>
    <source>
        <strain evidence="1 2">9035ralo</strain>
    </source>
</reference>
<comment type="caution">
    <text evidence="1">The sequence shown here is derived from an EMBL/GenBank/DDBJ whole genome shotgun (WGS) entry which is preliminary data.</text>
</comment>
<gene>
    <name evidence="1" type="ORF">HGQ98_18705</name>
</gene>
<dbReference type="Proteomes" id="UP000542405">
    <property type="component" value="Unassembled WGS sequence"/>
</dbReference>
<evidence type="ECO:0000313" key="1">
    <source>
        <dbReference type="EMBL" id="NMU91728.1"/>
    </source>
</evidence>
<proteinExistence type="predicted"/>
<dbReference type="AlphaFoldDB" id="A0A848NGG6"/>
<organism evidence="1 2">
    <name type="scientific">Achromobacter ruhlandii</name>
    <dbReference type="NCBI Taxonomy" id="72557"/>
    <lineage>
        <taxon>Bacteria</taxon>
        <taxon>Pseudomonadati</taxon>
        <taxon>Pseudomonadota</taxon>
        <taxon>Betaproteobacteria</taxon>
        <taxon>Burkholderiales</taxon>
        <taxon>Alcaligenaceae</taxon>
        <taxon>Achromobacter</taxon>
    </lineage>
</organism>
<dbReference type="RefSeq" id="WP_156515859.1">
    <property type="nucleotide sequence ID" value="NZ_JABBZE010000244.1"/>
</dbReference>
<protein>
    <submittedName>
        <fullName evidence="1">Uncharacterized protein</fullName>
    </submittedName>
</protein>
<evidence type="ECO:0000313" key="2">
    <source>
        <dbReference type="Proteomes" id="UP000542405"/>
    </source>
</evidence>
<dbReference type="EMBL" id="JABBZE010000244">
    <property type="protein sequence ID" value="NMU91728.1"/>
    <property type="molecule type" value="Genomic_DNA"/>
</dbReference>